<sequence length="199" mass="21189">MRTARRRTDLRGSCRGRTTRRGRTELVTRKSRRLILIAACGAVLALAVGLILSAMSGSIVFFRSPTEVANQGVGPGTRFRLGGLVKDGSLQRGANQKIDFAVTDTNATVQVQYTGLLPDLFREGQGVVAEGTLEPGGIFRADTVLAKHDESYMPREVADALKAQGRWQEGGKGGKGSVKTDPPKAADAAPATLGPRSER</sequence>
<dbReference type="InterPro" id="IPR004329">
    <property type="entry name" value="CcmE"/>
</dbReference>
<accession>A0ABQ4QCE1</accession>
<dbReference type="NCBIfam" id="NF009727">
    <property type="entry name" value="PRK13254.1-1"/>
    <property type="match status" value="1"/>
</dbReference>
<dbReference type="SUPFAM" id="SSF82093">
    <property type="entry name" value="Heme chaperone CcmE"/>
    <property type="match status" value="1"/>
</dbReference>
<dbReference type="InterPro" id="IPR036127">
    <property type="entry name" value="CcmE-like_sf"/>
</dbReference>
<dbReference type="Proteomes" id="UP001055117">
    <property type="component" value="Unassembled WGS sequence"/>
</dbReference>
<keyword evidence="5 10" id="KW-0201">Cytochrome c-type biogenesis</keyword>
<organism evidence="12 13">
    <name type="scientific">Methylobacterium cerastii</name>
    <dbReference type="NCBI Taxonomy" id="932741"/>
    <lineage>
        <taxon>Bacteria</taxon>
        <taxon>Pseudomonadati</taxon>
        <taxon>Pseudomonadota</taxon>
        <taxon>Alphaproteobacteria</taxon>
        <taxon>Hyphomicrobiales</taxon>
        <taxon>Methylobacteriaceae</taxon>
        <taxon>Methylobacterium</taxon>
    </lineage>
</organism>
<evidence type="ECO:0000256" key="5">
    <source>
        <dbReference type="ARBA" id="ARBA00022748"/>
    </source>
</evidence>
<evidence type="ECO:0000256" key="2">
    <source>
        <dbReference type="ARBA" id="ARBA00022617"/>
    </source>
</evidence>
<dbReference type="Gene3D" id="2.40.50.140">
    <property type="entry name" value="Nucleic acid-binding proteins"/>
    <property type="match status" value="1"/>
</dbReference>
<comment type="caution">
    <text evidence="12">The sequence shown here is derived from an EMBL/GenBank/DDBJ whole genome shotgun (WGS) entry which is preliminary data.</text>
</comment>
<keyword evidence="3 10" id="KW-0812">Transmembrane</keyword>
<protein>
    <recommendedName>
        <fullName evidence="10">Cytochrome c-type biogenesis protein CcmE</fullName>
    </recommendedName>
    <alternativeName>
        <fullName evidence="10">Cytochrome c maturation protein E</fullName>
    </alternativeName>
    <alternativeName>
        <fullName evidence="10">Heme chaperone CcmE</fullName>
    </alternativeName>
</protein>
<feature type="binding site" description="axial binding residue" evidence="10">
    <location>
        <position position="152"/>
    </location>
    <ligand>
        <name>heme</name>
        <dbReference type="ChEBI" id="CHEBI:30413"/>
    </ligand>
    <ligandPart>
        <name>Fe</name>
        <dbReference type="ChEBI" id="CHEBI:18248"/>
    </ligandPart>
</feature>
<evidence type="ECO:0000256" key="10">
    <source>
        <dbReference type="HAMAP-Rule" id="MF_01959"/>
    </source>
</evidence>
<feature type="topological domain" description="Extracellular" evidence="10">
    <location>
        <begin position="55"/>
        <end position="199"/>
    </location>
</feature>
<dbReference type="EMBL" id="BPQG01000007">
    <property type="protein sequence ID" value="GJD42888.1"/>
    <property type="molecule type" value="Genomic_DNA"/>
</dbReference>
<evidence type="ECO:0000256" key="9">
    <source>
        <dbReference type="ARBA" id="ARBA00023136"/>
    </source>
</evidence>
<evidence type="ECO:0000313" key="12">
    <source>
        <dbReference type="EMBL" id="GJD42888.1"/>
    </source>
</evidence>
<comment type="subcellular location">
    <subcellularLocation>
        <location evidence="10">Cell membrane</location>
        <topology evidence="10">Single-pass type II membrane protein</topology>
    </subcellularLocation>
    <subcellularLocation>
        <location evidence="1">Membrane</location>
    </subcellularLocation>
</comment>
<evidence type="ECO:0000256" key="11">
    <source>
        <dbReference type="SAM" id="MobiDB-lite"/>
    </source>
</evidence>
<dbReference type="PANTHER" id="PTHR34128:SF2">
    <property type="entry name" value="CYTOCHROME C-TYPE BIOGENESIS PROTEIN CCME HOMOLOG, MITOCHONDRIAL"/>
    <property type="match status" value="1"/>
</dbReference>
<feature type="compositionally biased region" description="Low complexity" evidence="11">
    <location>
        <begin position="179"/>
        <end position="192"/>
    </location>
</feature>
<keyword evidence="7 10" id="KW-1133">Transmembrane helix</keyword>
<keyword evidence="4 10" id="KW-0479">Metal-binding</keyword>
<reference evidence="12 13" key="1">
    <citation type="journal article" date="2021" name="Front. Microbiol.">
        <title>Comprehensive Comparative Genomics and Phenotyping of Methylobacterium Species.</title>
        <authorList>
            <person name="Alessa O."/>
            <person name="Ogura Y."/>
            <person name="Fujitani Y."/>
            <person name="Takami H."/>
            <person name="Hayashi T."/>
            <person name="Sahin N."/>
            <person name="Tani A."/>
        </authorList>
    </citation>
    <scope>NUCLEOTIDE SEQUENCE [LARGE SCALE GENOMIC DNA]</scope>
    <source>
        <strain evidence="12 13">DSM 23679</strain>
    </source>
</reference>
<proteinExistence type="inferred from homology"/>
<keyword evidence="10" id="KW-1003">Cell membrane</keyword>
<comment type="function">
    <text evidence="10">Heme chaperone required for the biogenesis of c-type cytochromes. Transiently binds heme delivered by CcmC and transfers the heme to apo-cytochromes in a process facilitated by CcmF and CcmH.</text>
</comment>
<name>A0ABQ4QCE1_9HYPH</name>
<evidence type="ECO:0000256" key="6">
    <source>
        <dbReference type="ARBA" id="ARBA00022968"/>
    </source>
</evidence>
<keyword evidence="2 10" id="KW-0349">Heme</keyword>
<dbReference type="Pfam" id="PF03100">
    <property type="entry name" value="CcmE"/>
    <property type="match status" value="1"/>
</dbReference>
<comment type="similarity">
    <text evidence="10">Belongs to the CcmE/CycJ family.</text>
</comment>
<evidence type="ECO:0000313" key="13">
    <source>
        <dbReference type="Proteomes" id="UP001055117"/>
    </source>
</evidence>
<dbReference type="PANTHER" id="PTHR34128">
    <property type="entry name" value="CYTOCHROME C-TYPE BIOGENESIS PROTEIN CCME HOMOLOG, MITOCHONDRIAL"/>
    <property type="match status" value="1"/>
</dbReference>
<evidence type="ECO:0000256" key="7">
    <source>
        <dbReference type="ARBA" id="ARBA00022989"/>
    </source>
</evidence>
<feature type="region of interest" description="Disordered" evidence="11">
    <location>
        <begin position="161"/>
        <end position="199"/>
    </location>
</feature>
<gene>
    <name evidence="10 12" type="primary">ccmE</name>
    <name evidence="10" type="synonym">cycJ</name>
    <name evidence="12" type="ORF">AFCDBAGC_0730</name>
</gene>
<evidence type="ECO:0000256" key="4">
    <source>
        <dbReference type="ARBA" id="ARBA00022723"/>
    </source>
</evidence>
<evidence type="ECO:0000256" key="3">
    <source>
        <dbReference type="ARBA" id="ARBA00022692"/>
    </source>
</evidence>
<feature type="binding site" description="covalent" evidence="10">
    <location>
        <position position="148"/>
    </location>
    <ligand>
        <name>heme</name>
        <dbReference type="ChEBI" id="CHEBI:30413"/>
    </ligand>
</feature>
<dbReference type="InterPro" id="IPR012340">
    <property type="entry name" value="NA-bd_OB-fold"/>
</dbReference>
<feature type="topological domain" description="Cytoplasmic" evidence="10">
    <location>
        <begin position="1"/>
        <end position="33"/>
    </location>
</feature>
<keyword evidence="6 10" id="KW-0735">Signal-anchor</keyword>
<evidence type="ECO:0000256" key="1">
    <source>
        <dbReference type="ARBA" id="ARBA00004370"/>
    </source>
</evidence>
<dbReference type="HAMAP" id="MF_01959">
    <property type="entry name" value="CcmE"/>
    <property type="match status" value="1"/>
</dbReference>
<keyword evidence="13" id="KW-1185">Reference proteome</keyword>
<keyword evidence="9 10" id="KW-0472">Membrane</keyword>
<dbReference type="NCBIfam" id="NF009731">
    <property type="entry name" value="PRK13254.1-5"/>
    <property type="match status" value="1"/>
</dbReference>
<evidence type="ECO:0000256" key="8">
    <source>
        <dbReference type="ARBA" id="ARBA00023004"/>
    </source>
</evidence>
<keyword evidence="8 10" id="KW-0408">Iron</keyword>